<gene>
    <name evidence="1" type="ORF">E2C01_079072</name>
</gene>
<reference evidence="1 2" key="1">
    <citation type="submission" date="2019-05" db="EMBL/GenBank/DDBJ databases">
        <title>Another draft genome of Portunus trituberculatus and its Hox gene families provides insights of decapod evolution.</title>
        <authorList>
            <person name="Jeong J.-H."/>
            <person name="Song I."/>
            <person name="Kim S."/>
            <person name="Choi T."/>
            <person name="Kim D."/>
            <person name="Ryu S."/>
            <person name="Kim W."/>
        </authorList>
    </citation>
    <scope>NUCLEOTIDE SEQUENCE [LARGE SCALE GENOMIC DNA]</scope>
    <source>
        <tissue evidence="1">Muscle</tissue>
    </source>
</reference>
<keyword evidence="2" id="KW-1185">Reference proteome</keyword>
<evidence type="ECO:0000313" key="1">
    <source>
        <dbReference type="EMBL" id="MPC84335.1"/>
    </source>
</evidence>
<name>A0A5B7IPB2_PORTR</name>
<dbReference type="Proteomes" id="UP000324222">
    <property type="component" value="Unassembled WGS sequence"/>
</dbReference>
<comment type="caution">
    <text evidence="1">The sequence shown here is derived from an EMBL/GenBank/DDBJ whole genome shotgun (WGS) entry which is preliminary data.</text>
</comment>
<proteinExistence type="predicted"/>
<dbReference type="AlphaFoldDB" id="A0A5B7IPB2"/>
<evidence type="ECO:0000313" key="2">
    <source>
        <dbReference type="Proteomes" id="UP000324222"/>
    </source>
</evidence>
<protein>
    <submittedName>
        <fullName evidence="1">Uncharacterized protein</fullName>
    </submittedName>
</protein>
<sequence length="121" mass="12952">MHTLIIVKYYSCPDTRHGKASTCTTSHTPSRPVIGGGGVAPGEVTAVHVLYTFGVATQGTVQNGSNTYNIYSGTPRQEALAGARHHRHWLEYRAAPRRLAAAAADRGGYHAGTRRRRGAAP</sequence>
<dbReference type="EMBL" id="VSRR010065186">
    <property type="protein sequence ID" value="MPC84335.1"/>
    <property type="molecule type" value="Genomic_DNA"/>
</dbReference>
<accession>A0A5B7IPB2</accession>
<organism evidence="1 2">
    <name type="scientific">Portunus trituberculatus</name>
    <name type="common">Swimming crab</name>
    <name type="synonym">Neptunus trituberculatus</name>
    <dbReference type="NCBI Taxonomy" id="210409"/>
    <lineage>
        <taxon>Eukaryota</taxon>
        <taxon>Metazoa</taxon>
        <taxon>Ecdysozoa</taxon>
        <taxon>Arthropoda</taxon>
        <taxon>Crustacea</taxon>
        <taxon>Multicrustacea</taxon>
        <taxon>Malacostraca</taxon>
        <taxon>Eumalacostraca</taxon>
        <taxon>Eucarida</taxon>
        <taxon>Decapoda</taxon>
        <taxon>Pleocyemata</taxon>
        <taxon>Brachyura</taxon>
        <taxon>Eubrachyura</taxon>
        <taxon>Portunoidea</taxon>
        <taxon>Portunidae</taxon>
        <taxon>Portuninae</taxon>
        <taxon>Portunus</taxon>
    </lineage>
</organism>